<protein>
    <submittedName>
        <fullName evidence="2">Uncharacterized protein</fullName>
    </submittedName>
</protein>
<gene>
    <name evidence="2" type="ORF">PanWU01x14_052090</name>
</gene>
<evidence type="ECO:0000256" key="1">
    <source>
        <dbReference type="SAM" id="MobiDB-lite"/>
    </source>
</evidence>
<accession>A0A2P5DM70</accession>
<keyword evidence="3" id="KW-1185">Reference proteome</keyword>
<feature type="non-terminal residue" evidence="2">
    <location>
        <position position="1"/>
    </location>
</feature>
<feature type="region of interest" description="Disordered" evidence="1">
    <location>
        <begin position="42"/>
        <end position="81"/>
    </location>
</feature>
<name>A0A2P5DM70_PARAD</name>
<evidence type="ECO:0000313" key="2">
    <source>
        <dbReference type="EMBL" id="PON74377.1"/>
    </source>
</evidence>
<dbReference type="EMBL" id="JXTB01000029">
    <property type="protein sequence ID" value="PON74377.1"/>
    <property type="molecule type" value="Genomic_DNA"/>
</dbReference>
<organism evidence="2 3">
    <name type="scientific">Parasponia andersonii</name>
    <name type="common">Sponia andersonii</name>
    <dbReference type="NCBI Taxonomy" id="3476"/>
    <lineage>
        <taxon>Eukaryota</taxon>
        <taxon>Viridiplantae</taxon>
        <taxon>Streptophyta</taxon>
        <taxon>Embryophyta</taxon>
        <taxon>Tracheophyta</taxon>
        <taxon>Spermatophyta</taxon>
        <taxon>Magnoliopsida</taxon>
        <taxon>eudicotyledons</taxon>
        <taxon>Gunneridae</taxon>
        <taxon>Pentapetalae</taxon>
        <taxon>rosids</taxon>
        <taxon>fabids</taxon>
        <taxon>Rosales</taxon>
        <taxon>Cannabaceae</taxon>
        <taxon>Parasponia</taxon>
    </lineage>
</organism>
<dbReference type="AlphaFoldDB" id="A0A2P5DM70"/>
<reference evidence="3" key="1">
    <citation type="submission" date="2016-06" db="EMBL/GenBank/DDBJ databases">
        <title>Parallel loss of symbiosis genes in relatives of nitrogen-fixing non-legume Parasponia.</title>
        <authorList>
            <person name="Van Velzen R."/>
            <person name="Holmer R."/>
            <person name="Bu F."/>
            <person name="Rutten L."/>
            <person name="Van Zeijl A."/>
            <person name="Liu W."/>
            <person name="Santuari L."/>
            <person name="Cao Q."/>
            <person name="Sharma T."/>
            <person name="Shen D."/>
            <person name="Roswanjaya Y."/>
            <person name="Wardhani T."/>
            <person name="Kalhor M.S."/>
            <person name="Jansen J."/>
            <person name="Van den Hoogen J."/>
            <person name="Gungor B."/>
            <person name="Hartog M."/>
            <person name="Hontelez J."/>
            <person name="Verver J."/>
            <person name="Yang W.-C."/>
            <person name="Schijlen E."/>
            <person name="Repin R."/>
            <person name="Schilthuizen M."/>
            <person name="Schranz E."/>
            <person name="Heidstra R."/>
            <person name="Miyata K."/>
            <person name="Fedorova E."/>
            <person name="Kohlen W."/>
            <person name="Bisseling T."/>
            <person name="Smit S."/>
            <person name="Geurts R."/>
        </authorList>
    </citation>
    <scope>NUCLEOTIDE SEQUENCE [LARGE SCALE GENOMIC DNA]</scope>
    <source>
        <strain evidence="3">cv. WU1-14</strain>
    </source>
</reference>
<sequence length="104" mass="12033">IFLSVLCSRGEKKKGKKKKICLNPFIQRRKIKLTTDIKIEKKKKKKREREIEKHSIPSLSISNDRVSPSKPPCRNRKEGSVLPTHNQTSIFFFNLIATESRALS</sequence>
<evidence type="ECO:0000313" key="3">
    <source>
        <dbReference type="Proteomes" id="UP000237105"/>
    </source>
</evidence>
<dbReference type="Proteomes" id="UP000237105">
    <property type="component" value="Unassembled WGS sequence"/>
</dbReference>
<comment type="caution">
    <text evidence="2">The sequence shown here is derived from an EMBL/GenBank/DDBJ whole genome shotgun (WGS) entry which is preliminary data.</text>
</comment>
<proteinExistence type="predicted"/>
<feature type="compositionally biased region" description="Polar residues" evidence="1">
    <location>
        <begin position="57"/>
        <end position="66"/>
    </location>
</feature>